<evidence type="ECO:0000256" key="3">
    <source>
        <dbReference type="ARBA" id="ARBA00022898"/>
    </source>
</evidence>
<protein>
    <recommendedName>
        <fullName evidence="5">Aminotransferase class V domain-containing protein</fullName>
    </recommendedName>
</protein>
<dbReference type="PANTHER" id="PTHR43586:SF8">
    <property type="entry name" value="CYSTEINE DESULFURASE 1, CHLOROPLASTIC"/>
    <property type="match status" value="1"/>
</dbReference>
<accession>A0A0F9HLQ7</accession>
<comment type="caution">
    <text evidence="6">The sequence shown here is derived from an EMBL/GenBank/DDBJ whole genome shotgun (WGS) entry which is preliminary data.</text>
</comment>
<dbReference type="InterPro" id="IPR020578">
    <property type="entry name" value="Aminotrans_V_PyrdxlP_BS"/>
</dbReference>
<evidence type="ECO:0000256" key="4">
    <source>
        <dbReference type="ARBA" id="ARBA00050776"/>
    </source>
</evidence>
<dbReference type="InterPro" id="IPR015422">
    <property type="entry name" value="PyrdxlP-dep_Trfase_small"/>
</dbReference>
<dbReference type="GO" id="GO:0031071">
    <property type="term" value="F:cysteine desulfurase activity"/>
    <property type="evidence" value="ECO:0007669"/>
    <property type="project" value="UniProtKB-EC"/>
</dbReference>
<feature type="domain" description="Aminotransferase class V" evidence="5">
    <location>
        <begin position="8"/>
        <end position="356"/>
    </location>
</feature>
<name>A0A0F9HLQ7_9ZZZZ</name>
<dbReference type="Gene3D" id="3.40.640.10">
    <property type="entry name" value="Type I PLP-dependent aspartate aminotransferase-like (Major domain)"/>
    <property type="match status" value="1"/>
</dbReference>
<comment type="cofactor">
    <cofactor evidence="1">
        <name>pyridoxal 5'-phosphate</name>
        <dbReference type="ChEBI" id="CHEBI:597326"/>
    </cofactor>
</comment>
<comment type="catalytic activity">
    <reaction evidence="4">
        <text>(sulfur carrier)-H + L-cysteine = (sulfur carrier)-SH + L-alanine</text>
        <dbReference type="Rhea" id="RHEA:43892"/>
        <dbReference type="Rhea" id="RHEA-COMP:14737"/>
        <dbReference type="Rhea" id="RHEA-COMP:14739"/>
        <dbReference type="ChEBI" id="CHEBI:29917"/>
        <dbReference type="ChEBI" id="CHEBI:35235"/>
        <dbReference type="ChEBI" id="CHEBI:57972"/>
        <dbReference type="ChEBI" id="CHEBI:64428"/>
        <dbReference type="EC" id="2.8.1.7"/>
    </reaction>
</comment>
<evidence type="ECO:0000259" key="5">
    <source>
        <dbReference type="Pfam" id="PF00266"/>
    </source>
</evidence>
<dbReference type="SUPFAM" id="SSF53383">
    <property type="entry name" value="PLP-dependent transferases"/>
    <property type="match status" value="1"/>
</dbReference>
<comment type="similarity">
    <text evidence="2">Belongs to the class-V pyridoxal-phosphate-dependent aminotransferase family. Csd subfamily.</text>
</comment>
<dbReference type="InterPro" id="IPR000192">
    <property type="entry name" value="Aminotrans_V_dom"/>
</dbReference>
<dbReference type="AlphaFoldDB" id="A0A0F9HLQ7"/>
<keyword evidence="3" id="KW-0663">Pyridoxal phosphate</keyword>
<dbReference type="EMBL" id="LAZR01014758">
    <property type="protein sequence ID" value="KKM16077.1"/>
    <property type="molecule type" value="Genomic_DNA"/>
</dbReference>
<dbReference type="Pfam" id="PF00266">
    <property type="entry name" value="Aminotran_5"/>
    <property type="match status" value="1"/>
</dbReference>
<evidence type="ECO:0000256" key="2">
    <source>
        <dbReference type="ARBA" id="ARBA00010447"/>
    </source>
</evidence>
<dbReference type="Gene3D" id="3.90.1150.10">
    <property type="entry name" value="Aspartate Aminotransferase, domain 1"/>
    <property type="match status" value="1"/>
</dbReference>
<dbReference type="InterPro" id="IPR015421">
    <property type="entry name" value="PyrdxlP-dep_Trfase_major"/>
</dbReference>
<evidence type="ECO:0000313" key="6">
    <source>
        <dbReference type="EMBL" id="KKM16077.1"/>
    </source>
</evidence>
<organism evidence="6">
    <name type="scientific">marine sediment metagenome</name>
    <dbReference type="NCBI Taxonomy" id="412755"/>
    <lineage>
        <taxon>unclassified sequences</taxon>
        <taxon>metagenomes</taxon>
        <taxon>ecological metagenomes</taxon>
    </lineage>
</organism>
<dbReference type="PANTHER" id="PTHR43586">
    <property type="entry name" value="CYSTEINE DESULFURASE"/>
    <property type="match status" value="1"/>
</dbReference>
<gene>
    <name evidence="6" type="ORF">LCGC14_1689500</name>
</gene>
<reference evidence="6" key="1">
    <citation type="journal article" date="2015" name="Nature">
        <title>Complex archaea that bridge the gap between prokaryotes and eukaryotes.</title>
        <authorList>
            <person name="Spang A."/>
            <person name="Saw J.H."/>
            <person name="Jorgensen S.L."/>
            <person name="Zaremba-Niedzwiedzka K."/>
            <person name="Martijn J."/>
            <person name="Lind A.E."/>
            <person name="van Eijk R."/>
            <person name="Schleper C."/>
            <person name="Guy L."/>
            <person name="Ettema T.J."/>
        </authorList>
    </citation>
    <scope>NUCLEOTIDE SEQUENCE</scope>
</reference>
<proteinExistence type="inferred from homology"/>
<sequence>MQSKEVHQEIIEDVKHICAEFLNAPSEKYEVIFTLNTTEAVNIVAKSLTKHKDGIRPVVINTLLEHHSNELPFRSIPSVSLIRVSVSDEGFINLDELEMLLNDYNQIHKHGNKRVQLVAVSGVSNVLGTINDLAAISQITHKYGASLLVDGAQLVAHHKTDLLGTNIDYLAFSGHKIYAPFGSGALIAKKSVLAFNTYELNDIKSSGAENVIGIATMGKSLLLLGRIGFDVIEDYEKKLTELVLDGLNEMEDVEVFGVKNLNSGDLDKRSSIVSFSLKKVPHNLASKEIAEYGGIGVRSGCFCAHMLIQQILKVQKIRALGARMTSIFIPVKTGMLLPGTVRVSIGIENSETEIMYFLQIVKQIVSKPRSSVNKILARIYNGAASLPKTHAEERIKTYVKLVVKKIF</sequence>
<evidence type="ECO:0000256" key="1">
    <source>
        <dbReference type="ARBA" id="ARBA00001933"/>
    </source>
</evidence>
<dbReference type="PROSITE" id="PS00595">
    <property type="entry name" value="AA_TRANSFER_CLASS_5"/>
    <property type="match status" value="1"/>
</dbReference>
<dbReference type="InterPro" id="IPR015424">
    <property type="entry name" value="PyrdxlP-dep_Trfase"/>
</dbReference>